<accession>A0A0E9UMC4</accession>
<dbReference type="EMBL" id="GBXM01041635">
    <property type="protein sequence ID" value="JAH66942.1"/>
    <property type="molecule type" value="Transcribed_RNA"/>
</dbReference>
<organism evidence="1">
    <name type="scientific">Anguilla anguilla</name>
    <name type="common">European freshwater eel</name>
    <name type="synonym">Muraena anguilla</name>
    <dbReference type="NCBI Taxonomy" id="7936"/>
    <lineage>
        <taxon>Eukaryota</taxon>
        <taxon>Metazoa</taxon>
        <taxon>Chordata</taxon>
        <taxon>Craniata</taxon>
        <taxon>Vertebrata</taxon>
        <taxon>Euteleostomi</taxon>
        <taxon>Actinopterygii</taxon>
        <taxon>Neopterygii</taxon>
        <taxon>Teleostei</taxon>
        <taxon>Anguilliformes</taxon>
        <taxon>Anguillidae</taxon>
        <taxon>Anguilla</taxon>
    </lineage>
</organism>
<evidence type="ECO:0000313" key="1">
    <source>
        <dbReference type="EMBL" id="JAH66942.1"/>
    </source>
</evidence>
<reference evidence="1" key="1">
    <citation type="submission" date="2014-11" db="EMBL/GenBank/DDBJ databases">
        <authorList>
            <person name="Amaro Gonzalez C."/>
        </authorList>
    </citation>
    <scope>NUCLEOTIDE SEQUENCE</scope>
</reference>
<sequence length="36" mass="4396">MQLLHLRATQPNIRLYCFDFTFKLMHNWKQGDSTIK</sequence>
<proteinExistence type="predicted"/>
<dbReference type="AlphaFoldDB" id="A0A0E9UMC4"/>
<name>A0A0E9UMC4_ANGAN</name>
<reference evidence="1" key="2">
    <citation type="journal article" date="2015" name="Fish Shellfish Immunol.">
        <title>Early steps in the European eel (Anguilla anguilla)-Vibrio vulnificus interaction in the gills: Role of the RtxA13 toxin.</title>
        <authorList>
            <person name="Callol A."/>
            <person name="Pajuelo D."/>
            <person name="Ebbesson L."/>
            <person name="Teles M."/>
            <person name="MacKenzie S."/>
            <person name="Amaro C."/>
        </authorList>
    </citation>
    <scope>NUCLEOTIDE SEQUENCE</scope>
</reference>
<protein>
    <submittedName>
        <fullName evidence="1">Uncharacterized protein</fullName>
    </submittedName>
</protein>